<dbReference type="Proteomes" id="UP001302812">
    <property type="component" value="Unassembled WGS sequence"/>
</dbReference>
<gene>
    <name evidence="2" type="ORF">N656DRAFT_25788</name>
</gene>
<keyword evidence="3" id="KW-1185">Reference proteome</keyword>
<dbReference type="RefSeq" id="XP_064674857.1">
    <property type="nucleotide sequence ID" value="XM_064809026.1"/>
</dbReference>
<keyword evidence="1" id="KW-0732">Signal</keyword>
<accession>A0AAN6TMK6</accession>
<dbReference type="EMBL" id="MU853332">
    <property type="protein sequence ID" value="KAK4117287.1"/>
    <property type="molecule type" value="Genomic_DNA"/>
</dbReference>
<sequence>MQWFACVLMLCFASTAQSGPVRSHSQECRKRKKRRTKGTKETIEKISTEKRKMSTEYCGFSPINEAGPLGHGVIASYLEDDAASKTNPRQHLMCTVVLSFANPCCTTDSHGQAVSRNPSAVLRRARPATCAETRRCIALQDSDEDVLVVDNLFSYHSQNSVFREI</sequence>
<evidence type="ECO:0000313" key="3">
    <source>
        <dbReference type="Proteomes" id="UP001302812"/>
    </source>
</evidence>
<feature type="signal peptide" evidence="1">
    <location>
        <begin position="1"/>
        <end position="18"/>
    </location>
</feature>
<reference evidence="2" key="1">
    <citation type="journal article" date="2023" name="Mol. Phylogenet. Evol.">
        <title>Genome-scale phylogeny and comparative genomics of the fungal order Sordariales.</title>
        <authorList>
            <person name="Hensen N."/>
            <person name="Bonometti L."/>
            <person name="Westerberg I."/>
            <person name="Brannstrom I.O."/>
            <person name="Guillou S."/>
            <person name="Cros-Aarteil S."/>
            <person name="Calhoun S."/>
            <person name="Haridas S."/>
            <person name="Kuo A."/>
            <person name="Mondo S."/>
            <person name="Pangilinan J."/>
            <person name="Riley R."/>
            <person name="LaButti K."/>
            <person name="Andreopoulos B."/>
            <person name="Lipzen A."/>
            <person name="Chen C."/>
            <person name="Yan M."/>
            <person name="Daum C."/>
            <person name="Ng V."/>
            <person name="Clum A."/>
            <person name="Steindorff A."/>
            <person name="Ohm R.A."/>
            <person name="Martin F."/>
            <person name="Silar P."/>
            <person name="Natvig D.O."/>
            <person name="Lalanne C."/>
            <person name="Gautier V."/>
            <person name="Ament-Velasquez S.L."/>
            <person name="Kruys A."/>
            <person name="Hutchinson M.I."/>
            <person name="Powell A.J."/>
            <person name="Barry K."/>
            <person name="Miller A.N."/>
            <person name="Grigoriev I.V."/>
            <person name="Debuchy R."/>
            <person name="Gladieux P."/>
            <person name="Hiltunen Thoren M."/>
            <person name="Johannesson H."/>
        </authorList>
    </citation>
    <scope>NUCLEOTIDE SEQUENCE</scope>
    <source>
        <strain evidence="2">CBS 508.74</strain>
    </source>
</reference>
<comment type="caution">
    <text evidence="2">The sequence shown here is derived from an EMBL/GenBank/DDBJ whole genome shotgun (WGS) entry which is preliminary data.</text>
</comment>
<name>A0AAN6TMK6_9PEZI</name>
<evidence type="ECO:0000313" key="2">
    <source>
        <dbReference type="EMBL" id="KAK4117287.1"/>
    </source>
</evidence>
<reference evidence="2" key="2">
    <citation type="submission" date="2023-05" db="EMBL/GenBank/DDBJ databases">
        <authorList>
            <consortium name="Lawrence Berkeley National Laboratory"/>
            <person name="Steindorff A."/>
            <person name="Hensen N."/>
            <person name="Bonometti L."/>
            <person name="Westerberg I."/>
            <person name="Brannstrom I.O."/>
            <person name="Guillou S."/>
            <person name="Cros-Aarteil S."/>
            <person name="Calhoun S."/>
            <person name="Haridas S."/>
            <person name="Kuo A."/>
            <person name="Mondo S."/>
            <person name="Pangilinan J."/>
            <person name="Riley R."/>
            <person name="Labutti K."/>
            <person name="Andreopoulos B."/>
            <person name="Lipzen A."/>
            <person name="Chen C."/>
            <person name="Yanf M."/>
            <person name="Daum C."/>
            <person name="Ng V."/>
            <person name="Clum A."/>
            <person name="Ohm R."/>
            <person name="Martin F."/>
            <person name="Silar P."/>
            <person name="Natvig D."/>
            <person name="Lalanne C."/>
            <person name="Gautier V."/>
            <person name="Ament-Velasquez S.L."/>
            <person name="Kruys A."/>
            <person name="Hutchinson M.I."/>
            <person name="Powell A.J."/>
            <person name="Barry K."/>
            <person name="Miller A.N."/>
            <person name="Grigoriev I.V."/>
            <person name="Debuchy R."/>
            <person name="Gladieux P."/>
            <person name="Thoren M.H."/>
            <person name="Johannesson H."/>
        </authorList>
    </citation>
    <scope>NUCLEOTIDE SEQUENCE</scope>
    <source>
        <strain evidence="2">CBS 508.74</strain>
    </source>
</reference>
<dbReference type="GeneID" id="89933149"/>
<evidence type="ECO:0000256" key="1">
    <source>
        <dbReference type="SAM" id="SignalP"/>
    </source>
</evidence>
<feature type="chain" id="PRO_5042899310" evidence="1">
    <location>
        <begin position="19"/>
        <end position="165"/>
    </location>
</feature>
<organism evidence="2 3">
    <name type="scientific">Canariomyces notabilis</name>
    <dbReference type="NCBI Taxonomy" id="2074819"/>
    <lineage>
        <taxon>Eukaryota</taxon>
        <taxon>Fungi</taxon>
        <taxon>Dikarya</taxon>
        <taxon>Ascomycota</taxon>
        <taxon>Pezizomycotina</taxon>
        <taxon>Sordariomycetes</taxon>
        <taxon>Sordariomycetidae</taxon>
        <taxon>Sordariales</taxon>
        <taxon>Chaetomiaceae</taxon>
        <taxon>Canariomyces</taxon>
    </lineage>
</organism>
<dbReference type="AlphaFoldDB" id="A0AAN6TMK6"/>
<protein>
    <submittedName>
        <fullName evidence="2">Uncharacterized protein</fullName>
    </submittedName>
</protein>
<proteinExistence type="predicted"/>